<dbReference type="PIRSF" id="PIRSF037037">
    <property type="entry name" value="Kelch-like_protein_gigaxonin"/>
    <property type="match status" value="1"/>
</dbReference>
<feature type="domain" description="BTB" evidence="3">
    <location>
        <begin position="22"/>
        <end position="91"/>
    </location>
</feature>
<dbReference type="Pfam" id="PF07707">
    <property type="entry name" value="BACK"/>
    <property type="match status" value="1"/>
</dbReference>
<name>A0A8B6GHD6_MYTGA</name>
<gene>
    <name evidence="4" type="ORF">MGAL_10B001043</name>
</gene>
<dbReference type="Gene3D" id="2.120.10.80">
    <property type="entry name" value="Kelch-type beta propeller"/>
    <property type="match status" value="2"/>
</dbReference>
<dbReference type="InterPro" id="IPR000210">
    <property type="entry name" value="BTB/POZ_dom"/>
</dbReference>
<keyword evidence="1" id="KW-0880">Kelch repeat</keyword>
<accession>A0A8B6GHD6</accession>
<dbReference type="FunFam" id="1.25.40.420:FF:000001">
    <property type="entry name" value="Kelch-like family member 12"/>
    <property type="match status" value="1"/>
</dbReference>
<organism evidence="4 5">
    <name type="scientific">Mytilus galloprovincialis</name>
    <name type="common">Mediterranean mussel</name>
    <dbReference type="NCBI Taxonomy" id="29158"/>
    <lineage>
        <taxon>Eukaryota</taxon>
        <taxon>Metazoa</taxon>
        <taxon>Spiralia</taxon>
        <taxon>Lophotrochozoa</taxon>
        <taxon>Mollusca</taxon>
        <taxon>Bivalvia</taxon>
        <taxon>Autobranchia</taxon>
        <taxon>Pteriomorphia</taxon>
        <taxon>Mytilida</taxon>
        <taxon>Mytiloidea</taxon>
        <taxon>Mytilidae</taxon>
        <taxon>Mytilinae</taxon>
        <taxon>Mytilus</taxon>
    </lineage>
</organism>
<dbReference type="PROSITE" id="PS50097">
    <property type="entry name" value="BTB"/>
    <property type="match status" value="1"/>
</dbReference>
<evidence type="ECO:0000313" key="4">
    <source>
        <dbReference type="EMBL" id="VDI63980.1"/>
    </source>
</evidence>
<proteinExistence type="predicted"/>
<dbReference type="EMBL" id="UYJE01008452">
    <property type="protein sequence ID" value="VDI63980.1"/>
    <property type="molecule type" value="Genomic_DNA"/>
</dbReference>
<dbReference type="Gene3D" id="3.30.710.10">
    <property type="entry name" value="Potassium Channel Kv1.1, Chain A"/>
    <property type="match status" value="1"/>
</dbReference>
<dbReference type="InterPro" id="IPR011705">
    <property type="entry name" value="BACK"/>
</dbReference>
<protein>
    <submittedName>
        <fullName evidence="4">Kelch-like protein 10</fullName>
    </submittedName>
</protein>
<dbReference type="Pfam" id="PF01344">
    <property type="entry name" value="Kelch_1"/>
    <property type="match status" value="1"/>
</dbReference>
<dbReference type="Pfam" id="PF24681">
    <property type="entry name" value="Kelch_KLHDC2_KLHL20_DRC7"/>
    <property type="match status" value="1"/>
</dbReference>
<evidence type="ECO:0000313" key="5">
    <source>
        <dbReference type="Proteomes" id="UP000596742"/>
    </source>
</evidence>
<comment type="caution">
    <text evidence="4">The sequence shown here is derived from an EMBL/GenBank/DDBJ whole genome shotgun (WGS) entry which is preliminary data.</text>
</comment>
<dbReference type="InterPro" id="IPR011333">
    <property type="entry name" value="SKP1/BTB/POZ_sf"/>
</dbReference>
<evidence type="ECO:0000256" key="1">
    <source>
        <dbReference type="ARBA" id="ARBA00022441"/>
    </source>
</evidence>
<dbReference type="SMART" id="SM00225">
    <property type="entry name" value="BTB"/>
    <property type="match status" value="1"/>
</dbReference>
<dbReference type="Pfam" id="PF00651">
    <property type="entry name" value="BTB"/>
    <property type="match status" value="1"/>
</dbReference>
<dbReference type="SUPFAM" id="SSF117281">
    <property type="entry name" value="Kelch motif"/>
    <property type="match status" value="1"/>
</dbReference>
<dbReference type="InterPro" id="IPR017096">
    <property type="entry name" value="BTB-kelch_protein"/>
</dbReference>
<dbReference type="SMART" id="SM00875">
    <property type="entry name" value="BACK"/>
    <property type="match status" value="1"/>
</dbReference>
<evidence type="ECO:0000256" key="2">
    <source>
        <dbReference type="ARBA" id="ARBA00022737"/>
    </source>
</evidence>
<dbReference type="PANTHER" id="PTHR24412">
    <property type="entry name" value="KELCH PROTEIN"/>
    <property type="match status" value="1"/>
</dbReference>
<keyword evidence="2" id="KW-0677">Repeat</keyword>
<keyword evidence="5" id="KW-1185">Reference proteome</keyword>
<dbReference type="Proteomes" id="UP000596742">
    <property type="component" value="Unassembled WGS sequence"/>
</dbReference>
<dbReference type="InterPro" id="IPR015915">
    <property type="entry name" value="Kelch-typ_b-propeller"/>
</dbReference>
<evidence type="ECO:0000259" key="3">
    <source>
        <dbReference type="PROSITE" id="PS50097"/>
    </source>
</evidence>
<sequence>MDLVDYDFITELNELRRSKVFCDAVITIPEEINVRFPIHRVVLASCSQYFRSLFKYGNDETNKEIRISGVSSKTMKQIIDYGYLRTADINEDNFEDLFAAADRFHIFGLLKECTEFLLQQLCVENCLGILKFARFYSCEVLKMKALKYVLSYLGEIVKNSQEFVVMDIFELKDILEDDELLVKDESEVYLAIQRWVDFSYVSRRNQYETLFQAVRLAFCKREFITNVIEKNKTIRKSKKSMAAIEKAKQFLDLQDTTKTIVVSLDDPLLRPRVPSSVIFTIGGWSSEGVVNTVETYDKNVDHWYSIVPPMNSKRSYHGTVNLNNLIYVIGGFDSLRYLNSVLCFDPNKRAWQEKGPMHLARCYVSTCAVEDFIYACGGFDGRQRHNSVERYDNKRNQWSLVQPMWHNRSDAGTACYENKLYVVGGFDGLTCLDSTEVYNPLTDQWTLLEKMNIPRSGVALISFNHFLIALGGYDGGSRLATAEQYDFRRQAWGDFENMHVGRSNFAAAVLDGQIYVIGGYDGATTSDAVEVYDPADNMWRRVKGLIAGRSAVSACVLLNEGTLRDYTFYGAQSLLSLDDSGDKVYNPAENLYLMNRKDLA</sequence>
<dbReference type="AlphaFoldDB" id="A0A8B6GHD6"/>
<reference evidence="4" key="1">
    <citation type="submission" date="2018-11" db="EMBL/GenBank/DDBJ databases">
        <authorList>
            <person name="Alioto T."/>
            <person name="Alioto T."/>
        </authorList>
    </citation>
    <scope>NUCLEOTIDE SEQUENCE</scope>
</reference>
<dbReference type="InterPro" id="IPR006652">
    <property type="entry name" value="Kelch_1"/>
</dbReference>
<dbReference type="SUPFAM" id="SSF54695">
    <property type="entry name" value="POZ domain"/>
    <property type="match status" value="1"/>
</dbReference>
<dbReference type="Gene3D" id="1.25.40.420">
    <property type="match status" value="1"/>
</dbReference>
<dbReference type="SMART" id="SM00612">
    <property type="entry name" value="Kelch"/>
    <property type="match status" value="6"/>
</dbReference>
<dbReference type="OrthoDB" id="191037at2759"/>
<dbReference type="PANTHER" id="PTHR24412:SF172">
    <property type="entry name" value="KELCH-LIKE PROTEIN 10"/>
    <property type="match status" value="1"/>
</dbReference>